<comment type="similarity">
    <text evidence="2 7">Belongs to the ExbD/TolR family.</text>
</comment>
<dbReference type="PANTHER" id="PTHR30558:SF13">
    <property type="entry name" value="BIOPOLYMER TRANSPORT PROTEIN EXBD2"/>
    <property type="match status" value="1"/>
</dbReference>
<evidence type="ECO:0000313" key="10">
    <source>
        <dbReference type="Proteomes" id="UP000267187"/>
    </source>
</evidence>
<accession>A0A3M0ACM3</accession>
<dbReference type="GO" id="GO:0015031">
    <property type="term" value="P:protein transport"/>
    <property type="evidence" value="ECO:0007669"/>
    <property type="project" value="UniProtKB-KW"/>
</dbReference>
<name>A0A3M0ACM3_9GAMM</name>
<organism evidence="9 10">
    <name type="scientific">Umboniibacter marinipuniceus</name>
    <dbReference type="NCBI Taxonomy" id="569599"/>
    <lineage>
        <taxon>Bacteria</taxon>
        <taxon>Pseudomonadati</taxon>
        <taxon>Pseudomonadota</taxon>
        <taxon>Gammaproteobacteria</taxon>
        <taxon>Cellvibrionales</taxon>
        <taxon>Cellvibrionaceae</taxon>
        <taxon>Umboniibacter</taxon>
    </lineage>
</organism>
<evidence type="ECO:0000256" key="2">
    <source>
        <dbReference type="ARBA" id="ARBA00005811"/>
    </source>
</evidence>
<proteinExistence type="inferred from homology"/>
<dbReference type="PANTHER" id="PTHR30558">
    <property type="entry name" value="EXBD MEMBRANE COMPONENT OF PMF-DRIVEN MACROMOLECULE IMPORT SYSTEM"/>
    <property type="match status" value="1"/>
</dbReference>
<dbReference type="Pfam" id="PF02472">
    <property type="entry name" value="ExbD"/>
    <property type="match status" value="1"/>
</dbReference>
<keyword evidence="3" id="KW-1003">Cell membrane</keyword>
<keyword evidence="7" id="KW-0813">Transport</keyword>
<protein>
    <submittedName>
        <fullName evidence="9">Outer membrane transport energization protein ExbD</fullName>
    </submittedName>
</protein>
<dbReference type="Proteomes" id="UP000267187">
    <property type="component" value="Unassembled WGS sequence"/>
</dbReference>
<evidence type="ECO:0000256" key="4">
    <source>
        <dbReference type="ARBA" id="ARBA00022692"/>
    </source>
</evidence>
<dbReference type="Gene3D" id="3.30.420.270">
    <property type="match status" value="1"/>
</dbReference>
<evidence type="ECO:0000256" key="7">
    <source>
        <dbReference type="RuleBase" id="RU003879"/>
    </source>
</evidence>
<dbReference type="GO" id="GO:0005886">
    <property type="term" value="C:plasma membrane"/>
    <property type="evidence" value="ECO:0007669"/>
    <property type="project" value="UniProtKB-SubCell"/>
</dbReference>
<evidence type="ECO:0000256" key="6">
    <source>
        <dbReference type="ARBA" id="ARBA00023136"/>
    </source>
</evidence>
<evidence type="ECO:0000256" key="1">
    <source>
        <dbReference type="ARBA" id="ARBA00004162"/>
    </source>
</evidence>
<keyword evidence="4 7" id="KW-0812">Transmembrane</keyword>
<dbReference type="GO" id="GO:0022857">
    <property type="term" value="F:transmembrane transporter activity"/>
    <property type="evidence" value="ECO:0007669"/>
    <property type="project" value="InterPro"/>
</dbReference>
<keyword evidence="7" id="KW-0653">Protein transport</keyword>
<comment type="subcellular location">
    <subcellularLocation>
        <location evidence="1">Cell membrane</location>
        <topology evidence="1">Single-pass membrane protein</topology>
    </subcellularLocation>
    <subcellularLocation>
        <location evidence="7">Cell membrane</location>
        <topology evidence="7">Single-pass type II membrane protein</topology>
    </subcellularLocation>
</comment>
<evidence type="ECO:0000256" key="8">
    <source>
        <dbReference type="SAM" id="Phobius"/>
    </source>
</evidence>
<gene>
    <name evidence="9" type="ORF">DFR27_1568</name>
</gene>
<comment type="caution">
    <text evidence="9">The sequence shown here is derived from an EMBL/GenBank/DDBJ whole genome shotgun (WGS) entry which is preliminary data.</text>
</comment>
<feature type="transmembrane region" description="Helical" evidence="8">
    <location>
        <begin position="21"/>
        <end position="40"/>
    </location>
</feature>
<dbReference type="EMBL" id="REFJ01000003">
    <property type="protein sequence ID" value="RMA80205.1"/>
    <property type="molecule type" value="Genomic_DNA"/>
</dbReference>
<reference evidence="9 10" key="1">
    <citation type="submission" date="2018-10" db="EMBL/GenBank/DDBJ databases">
        <title>Genomic Encyclopedia of Type Strains, Phase IV (KMG-IV): sequencing the most valuable type-strain genomes for metagenomic binning, comparative biology and taxonomic classification.</title>
        <authorList>
            <person name="Goeker M."/>
        </authorList>
    </citation>
    <scope>NUCLEOTIDE SEQUENCE [LARGE SCALE GENOMIC DNA]</scope>
    <source>
        <strain evidence="9 10">DSM 25080</strain>
    </source>
</reference>
<dbReference type="OrthoDB" id="9793581at2"/>
<evidence type="ECO:0000313" key="9">
    <source>
        <dbReference type="EMBL" id="RMA80205.1"/>
    </source>
</evidence>
<dbReference type="AlphaFoldDB" id="A0A3M0ACM3"/>
<keyword evidence="6 8" id="KW-0472">Membrane</keyword>
<evidence type="ECO:0000256" key="3">
    <source>
        <dbReference type="ARBA" id="ARBA00022475"/>
    </source>
</evidence>
<evidence type="ECO:0000256" key="5">
    <source>
        <dbReference type="ARBA" id="ARBA00022989"/>
    </source>
</evidence>
<sequence>MRRNSLSKATKDEEQQIDLTPMLDVVFIMLIFFIVTAQFVKEPGVDIERPAALTAISKDNANILIGVSKENQIWMDKKTVEEDALRLTIERMLVDNPDSQVVIQADATSDVRLLALVQDAAKEAGAVDISVSTLHN</sequence>
<keyword evidence="10" id="KW-1185">Reference proteome</keyword>
<dbReference type="InterPro" id="IPR003400">
    <property type="entry name" value="ExbD"/>
</dbReference>
<dbReference type="RefSeq" id="WP_121876883.1">
    <property type="nucleotide sequence ID" value="NZ_REFJ01000003.1"/>
</dbReference>
<keyword evidence="5 8" id="KW-1133">Transmembrane helix</keyword>